<sequence>MSKNRYRVMIVEDDFRVADINKQFVEKVKGFEVVGVAYTGAEALALLENDQALPDLILLDVYIPDVEGLTLMWEIRKRYPTVDIMMVTAAQEAETIEQIFRVGIFDYIIKPVNFERLKQALERYLEKQKLFGTKKELTQEELDDLRKITPVSTKKNEKLPKGIDKLTMRKVMEVIQESNEEGYTAVEVGRQIGASRSTARRYLEYLVSLKRVKAELHYGEVGRPERRYVAN</sequence>
<keyword evidence="2" id="KW-1185">Reference proteome</keyword>
<comment type="caution">
    <text evidence="1">The sequence shown here is derived from an EMBL/GenBank/DDBJ whole genome shotgun (WGS) entry which is preliminary data.</text>
</comment>
<accession>A0ACC6M0H2</accession>
<reference evidence="1" key="1">
    <citation type="submission" date="2023-11" db="EMBL/GenBank/DDBJ databases">
        <title>Gracilibacillus pellucida a moderately halophilic bacterium isolated from saline soil in Xinjiang province.</title>
        <authorList>
            <person name="Zhang Z."/>
            <person name="Tan F."/>
            <person name="Wang Y."/>
            <person name="Xia M."/>
        </authorList>
    </citation>
    <scope>NUCLEOTIDE SEQUENCE</scope>
    <source>
        <strain evidence="1">S3-1-1</strain>
    </source>
</reference>
<evidence type="ECO:0000313" key="1">
    <source>
        <dbReference type="EMBL" id="MDX8044387.1"/>
    </source>
</evidence>
<organism evidence="1 2">
    <name type="scientific">Gracilibacillus pellucidus</name>
    <dbReference type="NCBI Taxonomy" id="3095368"/>
    <lineage>
        <taxon>Bacteria</taxon>
        <taxon>Bacillati</taxon>
        <taxon>Bacillota</taxon>
        <taxon>Bacilli</taxon>
        <taxon>Bacillales</taxon>
        <taxon>Bacillaceae</taxon>
        <taxon>Gracilibacillus</taxon>
    </lineage>
</organism>
<dbReference type="EMBL" id="JAWZSR010000001">
    <property type="protein sequence ID" value="MDX8044387.1"/>
    <property type="molecule type" value="Genomic_DNA"/>
</dbReference>
<evidence type="ECO:0000313" key="2">
    <source>
        <dbReference type="Proteomes" id="UP001277972"/>
    </source>
</evidence>
<dbReference type="Proteomes" id="UP001277972">
    <property type="component" value="Unassembled WGS sequence"/>
</dbReference>
<gene>
    <name evidence="1" type="ORF">SH601_00170</name>
</gene>
<protein>
    <submittedName>
        <fullName evidence="1">Response regulator</fullName>
    </submittedName>
</protein>
<proteinExistence type="predicted"/>
<name>A0ACC6M0H2_9BACI</name>